<evidence type="ECO:0000313" key="2">
    <source>
        <dbReference type="Proteomes" id="UP000287651"/>
    </source>
</evidence>
<dbReference type="EMBL" id="AMZH03003464">
    <property type="protein sequence ID" value="RRT72241.1"/>
    <property type="molecule type" value="Genomic_DNA"/>
</dbReference>
<evidence type="ECO:0000313" key="1">
    <source>
        <dbReference type="EMBL" id="RRT72241.1"/>
    </source>
</evidence>
<dbReference type="AlphaFoldDB" id="A0A427A7U4"/>
<proteinExistence type="predicted"/>
<name>A0A427A7U4_ENSVE</name>
<comment type="caution">
    <text evidence="1">The sequence shown here is derived from an EMBL/GenBank/DDBJ whole genome shotgun (WGS) entry which is preliminary data.</text>
</comment>
<protein>
    <submittedName>
        <fullName evidence="1">Uncharacterized protein</fullName>
    </submittedName>
</protein>
<reference evidence="1 2" key="1">
    <citation type="journal article" date="2014" name="Agronomy (Basel)">
        <title>A Draft Genome Sequence for Ensete ventricosum, the Drought-Tolerant Tree Against Hunger.</title>
        <authorList>
            <person name="Harrison J."/>
            <person name="Moore K.A."/>
            <person name="Paszkiewicz K."/>
            <person name="Jones T."/>
            <person name="Grant M."/>
            <person name="Ambacheew D."/>
            <person name="Muzemil S."/>
            <person name="Studholme D.J."/>
        </authorList>
    </citation>
    <scope>NUCLEOTIDE SEQUENCE [LARGE SCALE GENOMIC DNA]</scope>
</reference>
<sequence>MEGGENGRVAEEARVPLLVADGGRSAEAAARVVGKNSVHLMRGEFVARLPEKVRLGVDPERPFTIDVSRTKDLNQGPESFTSVLSRCCLKIGFSLSLFLCIYRPLKISVNVDIYLELIAWSKGVRKPRRIQRDLDKTLVRIEVDSRECHNTAEADLPITKKGTHYEATDYRAMEWQCHGTAEAGLSWSHQSLTLLERKRWS</sequence>
<organism evidence="1 2">
    <name type="scientific">Ensete ventricosum</name>
    <name type="common">Abyssinian banana</name>
    <name type="synonym">Musa ensete</name>
    <dbReference type="NCBI Taxonomy" id="4639"/>
    <lineage>
        <taxon>Eukaryota</taxon>
        <taxon>Viridiplantae</taxon>
        <taxon>Streptophyta</taxon>
        <taxon>Embryophyta</taxon>
        <taxon>Tracheophyta</taxon>
        <taxon>Spermatophyta</taxon>
        <taxon>Magnoliopsida</taxon>
        <taxon>Liliopsida</taxon>
        <taxon>Zingiberales</taxon>
        <taxon>Musaceae</taxon>
        <taxon>Ensete</taxon>
    </lineage>
</organism>
<dbReference type="Proteomes" id="UP000287651">
    <property type="component" value="Unassembled WGS sequence"/>
</dbReference>
<accession>A0A427A7U4</accession>
<gene>
    <name evidence="1" type="ORF">B296_00017083</name>
</gene>